<protein>
    <submittedName>
        <fullName evidence="1">Uncharacterized protein</fullName>
    </submittedName>
</protein>
<sequence>MDDLKEPGTSSVGRRGKLLDVLAEPKSPTLQWARSRRGLRASRRQQIFGAPHRSRSTQNQIAAELHSKATGHGMVEQWLGELNVVATSCCGCLISSFASTRIRLNLLQAQIGDAQR</sequence>
<gene>
    <name evidence="1" type="ORF">GCT13_31740</name>
</gene>
<accession>A0A7X1TJ39</accession>
<dbReference type="EMBL" id="WHNP01000041">
    <property type="protein sequence ID" value="MPW21327.1"/>
    <property type="molecule type" value="Genomic_DNA"/>
</dbReference>
<proteinExistence type="predicted"/>
<dbReference type="AlphaFoldDB" id="A0A7X1TJ39"/>
<keyword evidence="2" id="KW-1185">Reference proteome</keyword>
<dbReference type="RefSeq" id="WP_152764914.1">
    <property type="nucleotide sequence ID" value="NZ_WHNP01000041.1"/>
</dbReference>
<evidence type="ECO:0000313" key="1">
    <source>
        <dbReference type="EMBL" id="MPW21327.1"/>
    </source>
</evidence>
<name>A0A7X1TJ39_9BURK</name>
<evidence type="ECO:0000313" key="2">
    <source>
        <dbReference type="Proteomes" id="UP000484381"/>
    </source>
</evidence>
<organism evidence="1 2">
    <name type="scientific">Paraburkholderia franconis</name>
    <dbReference type="NCBI Taxonomy" id="2654983"/>
    <lineage>
        <taxon>Bacteria</taxon>
        <taxon>Pseudomonadati</taxon>
        <taxon>Pseudomonadota</taxon>
        <taxon>Betaproteobacteria</taxon>
        <taxon>Burkholderiales</taxon>
        <taxon>Burkholderiaceae</taxon>
        <taxon>Paraburkholderia</taxon>
    </lineage>
</organism>
<dbReference type="Proteomes" id="UP000484381">
    <property type="component" value="Unassembled WGS sequence"/>
</dbReference>
<comment type="caution">
    <text evidence="1">The sequence shown here is derived from an EMBL/GenBank/DDBJ whole genome shotgun (WGS) entry which is preliminary data.</text>
</comment>
<reference evidence="1 2" key="1">
    <citation type="submission" date="2019-10" db="EMBL/GenBank/DDBJ databases">
        <title>Paraburkholderia sp. isolated from nodules of Mimosa pudica from Brazilian Atlantic Forest soils.</title>
        <authorList>
            <person name="Paulitsch F."/>
            <person name="Hungria M."/>
            <person name="Dall'Agnol R."/>
        </authorList>
    </citation>
    <scope>NUCLEOTIDE SEQUENCE [LARGE SCALE GENOMIC DNA]</scope>
    <source>
        <strain evidence="1 2">CNPSo 3157</strain>
    </source>
</reference>